<accession>A0A4S8I5F6</accession>
<dbReference type="AlphaFoldDB" id="A0A4S8I5F6"/>
<organism evidence="1 2">
    <name type="scientific">Musa balbisiana</name>
    <name type="common">Banana</name>
    <dbReference type="NCBI Taxonomy" id="52838"/>
    <lineage>
        <taxon>Eukaryota</taxon>
        <taxon>Viridiplantae</taxon>
        <taxon>Streptophyta</taxon>
        <taxon>Embryophyta</taxon>
        <taxon>Tracheophyta</taxon>
        <taxon>Spermatophyta</taxon>
        <taxon>Magnoliopsida</taxon>
        <taxon>Liliopsida</taxon>
        <taxon>Zingiberales</taxon>
        <taxon>Musaceae</taxon>
        <taxon>Musa</taxon>
    </lineage>
</organism>
<evidence type="ECO:0000313" key="1">
    <source>
        <dbReference type="EMBL" id="THU43045.1"/>
    </source>
</evidence>
<sequence>MSKEQAKASNQLDAWSTTLEEAGRSQVTIAFSTLKRMGETEYPNSLIYLVEELCTGTQQGSTQLSQPHTKVRALGEIYGRGLKRSTVLLSSGDPHGSDCEGRSSNHCTILLIVCTTQSRRDWPFLLSTCPKYGLQVEKERERGEYEMVAKKPSPWPFRNC</sequence>
<keyword evidence="2" id="KW-1185">Reference proteome</keyword>
<comment type="caution">
    <text evidence="1">The sequence shown here is derived from an EMBL/GenBank/DDBJ whole genome shotgun (WGS) entry which is preliminary data.</text>
</comment>
<proteinExistence type="predicted"/>
<dbReference type="Proteomes" id="UP000317650">
    <property type="component" value="Unassembled WGS sequence"/>
</dbReference>
<protein>
    <submittedName>
        <fullName evidence="1">Uncharacterized protein</fullName>
    </submittedName>
</protein>
<reference evidence="1 2" key="1">
    <citation type="journal article" date="2019" name="Nat. Plants">
        <title>Genome sequencing of Musa balbisiana reveals subgenome evolution and function divergence in polyploid bananas.</title>
        <authorList>
            <person name="Yao X."/>
        </authorList>
    </citation>
    <scope>NUCLEOTIDE SEQUENCE [LARGE SCALE GENOMIC DNA]</scope>
    <source>
        <strain evidence="2">cv. DH-PKW</strain>
        <tissue evidence="1">Leaves</tissue>
    </source>
</reference>
<evidence type="ECO:0000313" key="2">
    <source>
        <dbReference type="Proteomes" id="UP000317650"/>
    </source>
</evidence>
<dbReference type="EMBL" id="PYDT01000228">
    <property type="protein sequence ID" value="THU43045.1"/>
    <property type="molecule type" value="Genomic_DNA"/>
</dbReference>
<name>A0A4S8I5F6_MUSBA</name>
<gene>
    <name evidence="1" type="ORF">C4D60_Mb00t02140</name>
</gene>